<dbReference type="InterPro" id="IPR024227">
    <property type="entry name" value="DUF3795"/>
</dbReference>
<dbReference type="EMBL" id="JAPAAF010000018">
    <property type="protein sequence ID" value="MCW0483560.1"/>
    <property type="molecule type" value="Genomic_DNA"/>
</dbReference>
<accession>A0AA42CAI4</accession>
<organism evidence="1 2">
    <name type="scientific">Gaoshiqia sediminis</name>
    <dbReference type="NCBI Taxonomy" id="2986998"/>
    <lineage>
        <taxon>Bacteria</taxon>
        <taxon>Pseudomonadati</taxon>
        <taxon>Bacteroidota</taxon>
        <taxon>Bacteroidia</taxon>
        <taxon>Marinilabiliales</taxon>
        <taxon>Prolixibacteraceae</taxon>
        <taxon>Gaoshiqia</taxon>
    </lineage>
</organism>
<comment type="caution">
    <text evidence="1">The sequence shown here is derived from an EMBL/GenBank/DDBJ whole genome shotgun (WGS) entry which is preliminary data.</text>
</comment>
<evidence type="ECO:0000313" key="2">
    <source>
        <dbReference type="Proteomes" id="UP001163821"/>
    </source>
</evidence>
<dbReference type="RefSeq" id="WP_282592161.1">
    <property type="nucleotide sequence ID" value="NZ_JAPAAF010000018.1"/>
</dbReference>
<keyword evidence="2" id="KW-1185">Reference proteome</keyword>
<dbReference type="Proteomes" id="UP001163821">
    <property type="component" value="Unassembled WGS sequence"/>
</dbReference>
<dbReference type="Pfam" id="PF12675">
    <property type="entry name" value="DUF3795"/>
    <property type="match status" value="1"/>
</dbReference>
<protein>
    <submittedName>
        <fullName evidence="1">DUF3795 domain-containing protein</fullName>
    </submittedName>
</protein>
<dbReference type="AlphaFoldDB" id="A0AA42CAI4"/>
<reference evidence="1" key="1">
    <citation type="submission" date="2022-10" db="EMBL/GenBank/DDBJ databases">
        <title>Gaoshiqiia sediminis gen. nov., sp. nov., isolated from coastal sediment.</title>
        <authorList>
            <person name="Yu W.X."/>
            <person name="Mu D.S."/>
            <person name="Du J.Z."/>
            <person name="Liang Y.Q."/>
        </authorList>
    </citation>
    <scope>NUCLEOTIDE SEQUENCE</scope>
    <source>
        <strain evidence="1">A06</strain>
    </source>
</reference>
<proteinExistence type="predicted"/>
<evidence type="ECO:0000313" key="1">
    <source>
        <dbReference type="EMBL" id="MCW0483560.1"/>
    </source>
</evidence>
<name>A0AA42CAI4_9BACT</name>
<sequence>MIAYCGLRCDTCPIYLATLEPDKTKQLDMRLRIAEQASEQYGIVLTSEDINDCEGCLAPADKLFTGCLACEIRKCARNRELENCALCPDYACNHLKALFQLDPEAQARLEEIRLVKSL</sequence>
<gene>
    <name evidence="1" type="ORF">N2K84_12520</name>
</gene>